<dbReference type="Gene3D" id="3.40.50.1820">
    <property type="entry name" value="alpha/beta hydrolase"/>
    <property type="match status" value="1"/>
</dbReference>
<dbReference type="InterPro" id="IPR001031">
    <property type="entry name" value="Thioesterase"/>
</dbReference>
<keyword evidence="5" id="KW-1185">Reference proteome</keyword>
<dbReference type="AlphaFoldDB" id="A0A5C5QGQ6"/>
<dbReference type="PANTHER" id="PTHR11487">
    <property type="entry name" value="THIOESTERASE"/>
    <property type="match status" value="1"/>
</dbReference>
<proteinExistence type="inferred from homology"/>
<dbReference type="GO" id="GO:0008610">
    <property type="term" value="P:lipid biosynthetic process"/>
    <property type="evidence" value="ECO:0007669"/>
    <property type="project" value="TreeGrafter"/>
</dbReference>
<evidence type="ECO:0000313" key="5">
    <source>
        <dbReference type="Proteomes" id="UP000182858"/>
    </source>
</evidence>
<name>A0A5C5QGQ6_9PSED</name>
<organism evidence="4 6">
    <name type="scientific">Pseudomonas extremaustralis</name>
    <dbReference type="NCBI Taxonomy" id="359110"/>
    <lineage>
        <taxon>Bacteria</taxon>
        <taxon>Pseudomonadati</taxon>
        <taxon>Pseudomonadota</taxon>
        <taxon>Gammaproteobacteria</taxon>
        <taxon>Pseudomonadales</taxon>
        <taxon>Pseudomonadaceae</taxon>
        <taxon>Pseudomonas</taxon>
    </lineage>
</organism>
<dbReference type="Pfam" id="PF00975">
    <property type="entry name" value="Thioesterase"/>
    <property type="match status" value="1"/>
</dbReference>
<evidence type="ECO:0000313" key="6">
    <source>
        <dbReference type="Proteomes" id="UP000317951"/>
    </source>
</evidence>
<dbReference type="EMBL" id="LT629689">
    <property type="protein sequence ID" value="SDG28953.1"/>
    <property type="molecule type" value="Genomic_DNA"/>
</dbReference>
<dbReference type="OrthoDB" id="8480037at2"/>
<dbReference type="InterPro" id="IPR029058">
    <property type="entry name" value="AB_hydrolase_fold"/>
</dbReference>
<sequence>MADILAAPSRWLAPLPGPSSKEARSILLCFPYGGGGVSSFQGLSALHSIGIAPWAVKLPGREERIKEPPVANVHELIEAIVDALQALTLPFAFYGHSFGAGLALDVAHTLATRGHTLPTQLVLSGRMPPHTGYSPLLGAMDDEQLWQHVCAQSLLPLPPDADCSFARATLNKLKADLALNAQLTYRFLQPLPMPLLTLNGLDDPLIDTHRLDEWHPYSSVAFHSQCLPGGHFFFKSDFPRFYLTLLTHLSEQGR</sequence>
<dbReference type="EMBL" id="VFET01000008">
    <property type="protein sequence ID" value="TWS04555.1"/>
    <property type="molecule type" value="Genomic_DNA"/>
</dbReference>
<protein>
    <submittedName>
        <fullName evidence="3 4">Thioesterase</fullName>
    </submittedName>
</protein>
<dbReference type="GeneID" id="78556849"/>
<feature type="domain" description="Thioesterase" evidence="2">
    <location>
        <begin position="26"/>
        <end position="235"/>
    </location>
</feature>
<dbReference type="Proteomes" id="UP000182858">
    <property type="component" value="Chromosome I"/>
</dbReference>
<dbReference type="InterPro" id="IPR012223">
    <property type="entry name" value="TEII"/>
</dbReference>
<evidence type="ECO:0000313" key="3">
    <source>
        <dbReference type="EMBL" id="SDG28953.1"/>
    </source>
</evidence>
<comment type="similarity">
    <text evidence="1">Belongs to the thioesterase family.</text>
</comment>
<evidence type="ECO:0000259" key="2">
    <source>
        <dbReference type="Pfam" id="PF00975"/>
    </source>
</evidence>
<dbReference type="Proteomes" id="UP000317951">
    <property type="component" value="Unassembled WGS sequence"/>
</dbReference>
<dbReference type="PANTHER" id="PTHR11487:SF0">
    <property type="entry name" value="S-ACYL FATTY ACID SYNTHASE THIOESTERASE, MEDIUM CHAIN"/>
    <property type="match status" value="1"/>
</dbReference>
<reference evidence="4 6" key="2">
    <citation type="submission" date="2019-06" db="EMBL/GenBank/DDBJ databases">
        <title>Pseudomonas bimorpha sp. nov. isolated from bovine raw milk and skim milk concentrate.</title>
        <authorList>
            <person name="Hofmann K."/>
            <person name="Huptas C."/>
            <person name="Doll E."/>
            <person name="Scherer S."/>
            <person name="Wenning M."/>
        </authorList>
    </citation>
    <scope>NUCLEOTIDE SEQUENCE [LARGE SCALE GENOMIC DNA]</scope>
    <source>
        <strain evidence="4 6">DSM 17835</strain>
    </source>
</reference>
<evidence type="ECO:0000256" key="1">
    <source>
        <dbReference type="ARBA" id="ARBA00007169"/>
    </source>
</evidence>
<reference evidence="3 5" key="1">
    <citation type="submission" date="2016-10" db="EMBL/GenBank/DDBJ databases">
        <authorList>
            <person name="Varghese N."/>
            <person name="Submissions S."/>
        </authorList>
    </citation>
    <scope>NUCLEOTIDE SEQUENCE [LARGE SCALE GENOMIC DNA]</scope>
    <source>
        <strain evidence="3 5">DSM 17835</strain>
    </source>
</reference>
<gene>
    <name evidence="4" type="ORF">FIV36_11510</name>
    <name evidence="3" type="ORF">SAMN05216591_5544</name>
</gene>
<dbReference type="SUPFAM" id="SSF53474">
    <property type="entry name" value="alpha/beta-Hydrolases"/>
    <property type="match status" value="1"/>
</dbReference>
<dbReference type="RefSeq" id="WP_010562555.1">
    <property type="nucleotide sequence ID" value="NZ_LT629689.1"/>
</dbReference>
<evidence type="ECO:0000313" key="4">
    <source>
        <dbReference type="EMBL" id="TWS04555.1"/>
    </source>
</evidence>
<accession>A0A5C5QGQ6</accession>